<name>A0A0A9U0J5_ARUDO</name>
<proteinExistence type="predicted"/>
<dbReference type="EMBL" id="GBRH01280791">
    <property type="protein sequence ID" value="JAD17104.1"/>
    <property type="molecule type" value="Transcribed_RNA"/>
</dbReference>
<protein>
    <submittedName>
        <fullName evidence="2">Uncharacterized protein</fullName>
    </submittedName>
</protein>
<reference evidence="2" key="1">
    <citation type="submission" date="2014-09" db="EMBL/GenBank/DDBJ databases">
        <authorList>
            <person name="Magalhaes I.L.F."/>
            <person name="Oliveira U."/>
            <person name="Santos F.R."/>
            <person name="Vidigal T.H.D.A."/>
            <person name="Brescovit A.D."/>
            <person name="Santos A.J."/>
        </authorList>
    </citation>
    <scope>NUCLEOTIDE SEQUENCE</scope>
    <source>
        <tissue evidence="2">Shoot tissue taken approximately 20 cm above the soil surface</tissue>
    </source>
</reference>
<organism evidence="2">
    <name type="scientific">Arundo donax</name>
    <name type="common">Giant reed</name>
    <name type="synonym">Donax arundinaceus</name>
    <dbReference type="NCBI Taxonomy" id="35708"/>
    <lineage>
        <taxon>Eukaryota</taxon>
        <taxon>Viridiplantae</taxon>
        <taxon>Streptophyta</taxon>
        <taxon>Embryophyta</taxon>
        <taxon>Tracheophyta</taxon>
        <taxon>Spermatophyta</taxon>
        <taxon>Magnoliopsida</taxon>
        <taxon>Liliopsida</taxon>
        <taxon>Poales</taxon>
        <taxon>Poaceae</taxon>
        <taxon>PACMAD clade</taxon>
        <taxon>Arundinoideae</taxon>
        <taxon>Arundineae</taxon>
        <taxon>Arundo</taxon>
    </lineage>
</organism>
<accession>A0A0A9U0J5</accession>
<evidence type="ECO:0000313" key="2">
    <source>
        <dbReference type="EMBL" id="JAD17104.1"/>
    </source>
</evidence>
<evidence type="ECO:0000256" key="1">
    <source>
        <dbReference type="SAM" id="MobiDB-lite"/>
    </source>
</evidence>
<dbReference type="AlphaFoldDB" id="A0A0A9U0J5"/>
<feature type="compositionally biased region" description="Basic and acidic residues" evidence="1">
    <location>
        <begin position="16"/>
        <end position="36"/>
    </location>
</feature>
<feature type="region of interest" description="Disordered" evidence="1">
    <location>
        <begin position="1"/>
        <end position="36"/>
    </location>
</feature>
<reference evidence="2" key="2">
    <citation type="journal article" date="2015" name="Data Brief">
        <title>Shoot transcriptome of the giant reed, Arundo donax.</title>
        <authorList>
            <person name="Barrero R.A."/>
            <person name="Guerrero F.D."/>
            <person name="Moolhuijzen P."/>
            <person name="Goolsby J.A."/>
            <person name="Tidwell J."/>
            <person name="Bellgard S.E."/>
            <person name="Bellgard M.I."/>
        </authorList>
    </citation>
    <scope>NUCLEOTIDE SEQUENCE</scope>
    <source>
        <tissue evidence="2">Shoot tissue taken approximately 20 cm above the soil surface</tissue>
    </source>
</reference>
<sequence length="36" mass="3942">MRNRPANGSCLPAPADGHRQIKPERARALEKATEAE</sequence>